<accession>A0A9W9JLI8</accession>
<dbReference type="EMBL" id="JAPQKP010000003">
    <property type="protein sequence ID" value="KAJ5199143.1"/>
    <property type="molecule type" value="Genomic_DNA"/>
</dbReference>
<dbReference type="AlphaFoldDB" id="A0A9W9JLI8"/>
<comment type="caution">
    <text evidence="1">The sequence shown here is derived from an EMBL/GenBank/DDBJ whole genome shotgun (WGS) entry which is preliminary data.</text>
</comment>
<keyword evidence="2" id="KW-1185">Reference proteome</keyword>
<reference evidence="1" key="2">
    <citation type="journal article" date="2023" name="IMA Fungus">
        <title>Comparative genomic study of the Penicillium genus elucidates a diverse pangenome and 15 lateral gene transfer events.</title>
        <authorList>
            <person name="Petersen C."/>
            <person name="Sorensen T."/>
            <person name="Nielsen M.R."/>
            <person name="Sondergaard T.E."/>
            <person name="Sorensen J.L."/>
            <person name="Fitzpatrick D.A."/>
            <person name="Frisvad J.C."/>
            <person name="Nielsen K.L."/>
        </authorList>
    </citation>
    <scope>NUCLEOTIDE SEQUENCE</scope>
    <source>
        <strain evidence="1">IBT 16849</strain>
    </source>
</reference>
<dbReference type="Proteomes" id="UP001150879">
    <property type="component" value="Unassembled WGS sequence"/>
</dbReference>
<evidence type="ECO:0000313" key="2">
    <source>
        <dbReference type="Proteomes" id="UP001150879"/>
    </source>
</evidence>
<evidence type="ECO:0000313" key="1">
    <source>
        <dbReference type="EMBL" id="KAJ5199143.1"/>
    </source>
</evidence>
<reference evidence="1" key="1">
    <citation type="submission" date="2022-11" db="EMBL/GenBank/DDBJ databases">
        <authorList>
            <person name="Petersen C."/>
        </authorList>
    </citation>
    <scope>NUCLEOTIDE SEQUENCE</scope>
    <source>
        <strain evidence="1">IBT 16849</strain>
    </source>
</reference>
<proteinExistence type="predicted"/>
<name>A0A9W9JLI8_9EURO</name>
<sequence>MAIIGRRGRKGGSEKSPHIVSISTSKVKTWAQFYDAIVALTTSLQRQDRERIWRKHPSRFEQKTFSAICPSGILELHKEFNS</sequence>
<gene>
    <name evidence="1" type="ORF">N7472_004347</name>
</gene>
<organism evidence="1 2">
    <name type="scientific">Penicillium cf. griseofulvum</name>
    <dbReference type="NCBI Taxonomy" id="2972120"/>
    <lineage>
        <taxon>Eukaryota</taxon>
        <taxon>Fungi</taxon>
        <taxon>Dikarya</taxon>
        <taxon>Ascomycota</taxon>
        <taxon>Pezizomycotina</taxon>
        <taxon>Eurotiomycetes</taxon>
        <taxon>Eurotiomycetidae</taxon>
        <taxon>Eurotiales</taxon>
        <taxon>Aspergillaceae</taxon>
        <taxon>Penicillium</taxon>
    </lineage>
</organism>
<protein>
    <submittedName>
        <fullName evidence="1">Uncharacterized protein</fullName>
    </submittedName>
</protein>